<reference evidence="1 2" key="1">
    <citation type="submission" date="2018-02" db="EMBL/GenBank/DDBJ databases">
        <title>Genomic Encyclopedia of Archaeal and Bacterial Type Strains, Phase II (KMG-II): from individual species to whole genera.</title>
        <authorList>
            <person name="Goeker M."/>
        </authorList>
    </citation>
    <scope>NUCLEOTIDE SEQUENCE [LARGE SCALE GENOMIC DNA]</scope>
    <source>
        <strain evidence="1 2">DSM 18921</strain>
    </source>
</reference>
<proteinExistence type="predicted"/>
<dbReference type="Proteomes" id="UP000238338">
    <property type="component" value="Unassembled WGS sequence"/>
</dbReference>
<keyword evidence="2" id="KW-1185">Reference proteome</keyword>
<evidence type="ECO:0000313" key="2">
    <source>
        <dbReference type="Proteomes" id="UP000238338"/>
    </source>
</evidence>
<evidence type="ECO:0008006" key="3">
    <source>
        <dbReference type="Google" id="ProtNLM"/>
    </source>
</evidence>
<dbReference type="RefSeq" id="WP_105513492.1">
    <property type="nucleotide sequence ID" value="NZ_PVEP01000001.1"/>
</dbReference>
<protein>
    <recommendedName>
        <fullName evidence="3">Ribbon-helix-helix CopG family protein</fullName>
    </recommendedName>
</protein>
<sequence length="70" mass="8124">MPKRLRLTRRFPAAMTNDAYRALQTLAAQAGITQDEALTFVFEHFNSVIDAETFNHRLRLFKAELEDRKA</sequence>
<name>A0A2S8SER4_9RHOB</name>
<dbReference type="AlphaFoldDB" id="A0A2S8SER4"/>
<evidence type="ECO:0000313" key="1">
    <source>
        <dbReference type="EMBL" id="PQV59314.1"/>
    </source>
</evidence>
<accession>A0A2S8SER4</accession>
<dbReference type="EMBL" id="PVEP01000001">
    <property type="protein sequence ID" value="PQV59314.1"/>
    <property type="molecule type" value="Genomic_DNA"/>
</dbReference>
<gene>
    <name evidence="1" type="ORF">LX70_01141</name>
</gene>
<comment type="caution">
    <text evidence="1">The sequence shown here is derived from an EMBL/GenBank/DDBJ whole genome shotgun (WGS) entry which is preliminary data.</text>
</comment>
<dbReference type="OrthoDB" id="7644752at2"/>
<organism evidence="1 2">
    <name type="scientific">Albidovulum denitrificans</name>
    <dbReference type="NCBI Taxonomy" id="404881"/>
    <lineage>
        <taxon>Bacteria</taxon>
        <taxon>Pseudomonadati</taxon>
        <taxon>Pseudomonadota</taxon>
        <taxon>Alphaproteobacteria</taxon>
        <taxon>Rhodobacterales</taxon>
        <taxon>Paracoccaceae</taxon>
        <taxon>Albidovulum</taxon>
    </lineage>
</organism>